<feature type="region of interest" description="Disordered" evidence="1">
    <location>
        <begin position="1"/>
        <end position="53"/>
    </location>
</feature>
<feature type="compositionally biased region" description="Low complexity" evidence="1">
    <location>
        <begin position="1"/>
        <end position="19"/>
    </location>
</feature>
<evidence type="ECO:0000313" key="3">
    <source>
        <dbReference type="Proteomes" id="UP000327143"/>
    </source>
</evidence>
<reference evidence="2 3" key="1">
    <citation type="submission" date="2017-09" db="EMBL/GenBank/DDBJ databases">
        <authorList>
            <person name="Lee N."/>
            <person name="Cho B.-K."/>
        </authorList>
    </citation>
    <scope>NUCLEOTIDE SEQUENCE [LARGE SCALE GENOMIC DNA]</scope>
    <source>
        <strain evidence="2 3">ATCC 39115</strain>
    </source>
</reference>
<feature type="region of interest" description="Disordered" evidence="1">
    <location>
        <begin position="94"/>
        <end position="129"/>
    </location>
</feature>
<sequence>MDGRAAPAAAPAKPTPTGGTRRGETPAAAGPPPPTGPHDRTSGSGTAGGLVVRPPSTGTLGLLCFTPLHHAATAHPAVHWLLYARFPLSGCLLAHATAGPDPAAPTRSGAAGPAAPSGLRPSPRATRAS</sequence>
<dbReference type="Proteomes" id="UP000327143">
    <property type="component" value="Chromosome"/>
</dbReference>
<evidence type="ECO:0000313" key="2">
    <source>
        <dbReference type="EMBL" id="QEU84274.1"/>
    </source>
</evidence>
<dbReference type="EMBL" id="CP023700">
    <property type="protein sequence ID" value="QEU84274.1"/>
    <property type="molecule type" value="Genomic_DNA"/>
</dbReference>
<proteinExistence type="predicted"/>
<name>A0ABX6AB38_STRVD</name>
<evidence type="ECO:0000256" key="1">
    <source>
        <dbReference type="SAM" id="MobiDB-lite"/>
    </source>
</evidence>
<organism evidence="2 3">
    <name type="scientific">Streptomyces viridosporus T7A</name>
    <dbReference type="NCBI Taxonomy" id="665577"/>
    <lineage>
        <taxon>Bacteria</taxon>
        <taxon>Bacillati</taxon>
        <taxon>Actinomycetota</taxon>
        <taxon>Actinomycetes</taxon>
        <taxon>Kitasatosporales</taxon>
        <taxon>Streptomycetaceae</taxon>
        <taxon>Streptomyces</taxon>
    </lineage>
</organism>
<protein>
    <submittedName>
        <fullName evidence="2">Uncharacterized protein</fullName>
    </submittedName>
</protein>
<accession>A0ABX6AB38</accession>
<feature type="compositionally biased region" description="Low complexity" evidence="1">
    <location>
        <begin position="104"/>
        <end position="129"/>
    </location>
</feature>
<gene>
    <name evidence="2" type="ORF">CP969_05925</name>
</gene>
<keyword evidence="3" id="KW-1185">Reference proteome</keyword>